<keyword evidence="12" id="KW-1185">Reference proteome</keyword>
<keyword evidence="5" id="KW-0677">Repeat</keyword>
<evidence type="ECO:0000256" key="10">
    <source>
        <dbReference type="SAM" id="MobiDB-lite"/>
    </source>
</evidence>
<dbReference type="SMART" id="SM00320">
    <property type="entry name" value="WD40"/>
    <property type="match status" value="6"/>
</dbReference>
<protein>
    <recommendedName>
        <fullName evidence="8">Pre-mRNA-processing factor 17</fullName>
    </recommendedName>
</protein>
<feature type="compositionally biased region" description="Low complexity" evidence="10">
    <location>
        <begin position="149"/>
        <end position="158"/>
    </location>
</feature>
<keyword evidence="2 9" id="KW-0853">WD repeat</keyword>
<dbReference type="SUPFAM" id="SSF50978">
    <property type="entry name" value="WD40 repeat-like"/>
    <property type="match status" value="1"/>
</dbReference>
<dbReference type="CDD" id="cd00200">
    <property type="entry name" value="WD40"/>
    <property type="match status" value="1"/>
</dbReference>
<evidence type="ECO:0000313" key="12">
    <source>
        <dbReference type="Proteomes" id="UP001055712"/>
    </source>
</evidence>
<evidence type="ECO:0000256" key="4">
    <source>
        <dbReference type="ARBA" id="ARBA00022728"/>
    </source>
</evidence>
<feature type="region of interest" description="Disordered" evidence="10">
    <location>
        <begin position="1"/>
        <end position="20"/>
    </location>
</feature>
<comment type="caution">
    <text evidence="11">The sequence shown here is derived from an EMBL/GenBank/DDBJ whole genome shotgun (WGS) entry which is preliminary data.</text>
</comment>
<dbReference type="GO" id="GO:0071013">
    <property type="term" value="C:catalytic step 2 spliceosome"/>
    <property type="evidence" value="ECO:0007669"/>
    <property type="project" value="InterPro"/>
</dbReference>
<evidence type="ECO:0000256" key="7">
    <source>
        <dbReference type="ARBA" id="ARBA00023242"/>
    </source>
</evidence>
<dbReference type="InterPro" id="IPR015943">
    <property type="entry name" value="WD40/YVTN_repeat-like_dom_sf"/>
</dbReference>
<proteinExistence type="predicted"/>
<keyword evidence="7" id="KW-0539">Nucleus</keyword>
<keyword evidence="4" id="KW-0747">Spliceosome</keyword>
<dbReference type="InterPro" id="IPR001680">
    <property type="entry name" value="WD40_rpt"/>
</dbReference>
<feature type="repeat" description="WD" evidence="9">
    <location>
        <begin position="271"/>
        <end position="313"/>
    </location>
</feature>
<feature type="repeat" description="WD" evidence="9">
    <location>
        <begin position="315"/>
        <end position="356"/>
    </location>
</feature>
<feature type="repeat" description="WD" evidence="9">
    <location>
        <begin position="399"/>
        <end position="431"/>
    </location>
</feature>
<dbReference type="Pfam" id="PF00400">
    <property type="entry name" value="WD40"/>
    <property type="match status" value="5"/>
</dbReference>
<sequence>MELLAAYDSGEDGGPSSPHEPVKLLDVAVSAAPEVEVAGLQLVKGQAVPVGQALHLQPAAARKVMYNLPVEQMHAPVVGPLHANQKDLLQGLRNHRSGHVEDANLSSYCFDDEYNTFHAHGVAHNPAGTGLVVHRDIVSGKAGPEDFPAAAAAASGKQAAKRQKTAKQQQQQAQQPFDPSQPFALRSRQPWADKAVEAVALTEEQAEYMAQYNAERAEKAGKEVEVSEHTTFHGKEEHDYQGRSWIEAPKDALSRRDAEQCFLPKRHVHTWSGHSKGVNAIRFFPTTGHLLLSAGLDGQIKIWDVVSHKKCMRTYTGHTKGVKDIWFSNDGRRFLSTGYDKKIRYWDTETGRIINTVAEGKMSYCVRLHPEEQHIVMAGTQDKKICQWDLESGDMVQSYDYHLAAVNTVTFIDQNRRFVSTSDDKTIRMWEYGIQAQAKYIADPAMHAISYATTSPNNKWWVGQSMDNQIVTYSADRLKPNKKKTFKGHLVAGYACQVAFSWDSRFVMSGDGEGRLFVWDWKTTKIVRSMRCHDQVLMGCEWHPHETSKVATCSWDGTVKYWD</sequence>
<dbReference type="PANTHER" id="PTHR43979:SF1">
    <property type="entry name" value="PRE-MRNA-PROCESSING FACTOR 17"/>
    <property type="match status" value="1"/>
</dbReference>
<accession>A0A9D4YSW0</accession>
<dbReference type="PROSITE" id="PS50294">
    <property type="entry name" value="WD_REPEATS_REGION"/>
    <property type="match status" value="4"/>
</dbReference>
<evidence type="ECO:0000256" key="8">
    <source>
        <dbReference type="ARBA" id="ARBA00068146"/>
    </source>
</evidence>
<organism evidence="11 12">
    <name type="scientific">Chlorella vulgaris</name>
    <name type="common">Green alga</name>
    <dbReference type="NCBI Taxonomy" id="3077"/>
    <lineage>
        <taxon>Eukaryota</taxon>
        <taxon>Viridiplantae</taxon>
        <taxon>Chlorophyta</taxon>
        <taxon>core chlorophytes</taxon>
        <taxon>Trebouxiophyceae</taxon>
        <taxon>Chlorellales</taxon>
        <taxon>Chlorellaceae</taxon>
        <taxon>Chlorella clade</taxon>
        <taxon>Chlorella</taxon>
    </lineage>
</organism>
<evidence type="ECO:0000256" key="6">
    <source>
        <dbReference type="ARBA" id="ARBA00023187"/>
    </source>
</evidence>
<evidence type="ECO:0000256" key="5">
    <source>
        <dbReference type="ARBA" id="ARBA00022737"/>
    </source>
</evidence>
<dbReference type="FunFam" id="2.130.10.10:FF:000034">
    <property type="entry name" value="Pre-mRNA-processing factor 17, putative"/>
    <property type="match status" value="1"/>
</dbReference>
<dbReference type="AlphaFoldDB" id="A0A9D4YSW0"/>
<comment type="subcellular location">
    <subcellularLocation>
        <location evidence="1">Nucleus</location>
    </subcellularLocation>
</comment>
<evidence type="ECO:0000256" key="9">
    <source>
        <dbReference type="PROSITE-ProRule" id="PRU00221"/>
    </source>
</evidence>
<feature type="compositionally biased region" description="Low complexity" evidence="10">
    <location>
        <begin position="166"/>
        <end position="175"/>
    </location>
</feature>
<reference evidence="11" key="1">
    <citation type="journal article" date="2019" name="Plant J.">
        <title>Chlorella vulgaris genome assembly and annotation reveals the molecular basis for metabolic acclimation to high light conditions.</title>
        <authorList>
            <person name="Cecchin M."/>
            <person name="Marcolungo L."/>
            <person name="Rossato M."/>
            <person name="Girolomoni L."/>
            <person name="Cosentino E."/>
            <person name="Cuine S."/>
            <person name="Li-Beisson Y."/>
            <person name="Delledonne M."/>
            <person name="Ballottari M."/>
        </authorList>
    </citation>
    <scope>NUCLEOTIDE SEQUENCE</scope>
    <source>
        <strain evidence="11">211/11P</strain>
    </source>
</reference>
<evidence type="ECO:0000256" key="1">
    <source>
        <dbReference type="ARBA" id="ARBA00004123"/>
    </source>
</evidence>
<dbReference type="InterPro" id="IPR019775">
    <property type="entry name" value="WD40_repeat_CS"/>
</dbReference>
<dbReference type="OrthoDB" id="10257301at2759"/>
<reference evidence="11" key="2">
    <citation type="submission" date="2020-11" db="EMBL/GenBank/DDBJ databases">
        <authorList>
            <person name="Cecchin M."/>
            <person name="Marcolungo L."/>
            <person name="Rossato M."/>
            <person name="Girolomoni L."/>
            <person name="Cosentino E."/>
            <person name="Cuine S."/>
            <person name="Li-Beisson Y."/>
            <person name="Delledonne M."/>
            <person name="Ballottari M."/>
        </authorList>
    </citation>
    <scope>NUCLEOTIDE SEQUENCE</scope>
    <source>
        <strain evidence="11">211/11P</strain>
        <tissue evidence="11">Whole cell</tissue>
    </source>
</reference>
<keyword evidence="3" id="KW-0507">mRNA processing</keyword>
<evidence type="ECO:0000256" key="2">
    <source>
        <dbReference type="ARBA" id="ARBA00022574"/>
    </source>
</evidence>
<dbReference type="PROSITE" id="PS00678">
    <property type="entry name" value="WD_REPEATS_1"/>
    <property type="match status" value="1"/>
</dbReference>
<evidence type="ECO:0000256" key="3">
    <source>
        <dbReference type="ARBA" id="ARBA00022664"/>
    </source>
</evidence>
<dbReference type="InterPro" id="IPR020472">
    <property type="entry name" value="WD40_PAC1"/>
</dbReference>
<dbReference type="PANTHER" id="PTHR43979">
    <property type="entry name" value="PRE-MRNA-PROCESSING FACTOR 17"/>
    <property type="match status" value="1"/>
</dbReference>
<dbReference type="InterPro" id="IPR036322">
    <property type="entry name" value="WD40_repeat_dom_sf"/>
</dbReference>
<feature type="region of interest" description="Disordered" evidence="10">
    <location>
        <begin position="148"/>
        <end position="184"/>
    </location>
</feature>
<dbReference type="PROSITE" id="PS50082">
    <property type="entry name" value="WD_REPEATS_2"/>
    <property type="match status" value="4"/>
</dbReference>
<dbReference type="Proteomes" id="UP001055712">
    <property type="component" value="Unassembled WGS sequence"/>
</dbReference>
<gene>
    <name evidence="11" type="ORF">D9Q98_008078</name>
</gene>
<evidence type="ECO:0000313" key="11">
    <source>
        <dbReference type="EMBL" id="KAI3424688.1"/>
    </source>
</evidence>
<keyword evidence="6" id="KW-0508">mRNA splicing</keyword>
<dbReference type="Gene3D" id="2.130.10.10">
    <property type="entry name" value="YVTN repeat-like/Quinoprotein amine dehydrogenase"/>
    <property type="match status" value="1"/>
</dbReference>
<dbReference type="PRINTS" id="PR00320">
    <property type="entry name" value="GPROTEINBRPT"/>
</dbReference>
<name>A0A9D4YSW0_CHLVU</name>
<dbReference type="EMBL" id="SIDB01000012">
    <property type="protein sequence ID" value="KAI3424688.1"/>
    <property type="molecule type" value="Genomic_DNA"/>
</dbReference>
<dbReference type="InterPro" id="IPR032847">
    <property type="entry name" value="PRPF17"/>
</dbReference>
<dbReference type="GO" id="GO:0003729">
    <property type="term" value="F:mRNA binding"/>
    <property type="evidence" value="ECO:0007669"/>
    <property type="project" value="TreeGrafter"/>
</dbReference>
<feature type="repeat" description="WD" evidence="9">
    <location>
        <begin position="530"/>
        <end position="563"/>
    </location>
</feature>
<dbReference type="GO" id="GO:0000398">
    <property type="term" value="P:mRNA splicing, via spliceosome"/>
    <property type="evidence" value="ECO:0007669"/>
    <property type="project" value="InterPro"/>
</dbReference>